<organism evidence="4 6">
    <name type="scientific">Billgrantia desiderata</name>
    <dbReference type="NCBI Taxonomy" id="52021"/>
    <lineage>
        <taxon>Bacteria</taxon>
        <taxon>Pseudomonadati</taxon>
        <taxon>Pseudomonadota</taxon>
        <taxon>Gammaproteobacteria</taxon>
        <taxon>Oceanospirillales</taxon>
        <taxon>Halomonadaceae</taxon>
        <taxon>Billgrantia</taxon>
    </lineage>
</organism>
<evidence type="ECO:0008006" key="7">
    <source>
        <dbReference type="Google" id="ProtNLM"/>
    </source>
</evidence>
<feature type="chain" id="PRO_5043733644" description="Secreted protein" evidence="2">
    <location>
        <begin position="36"/>
        <end position="103"/>
    </location>
</feature>
<dbReference type="RefSeq" id="WP_234238362.1">
    <property type="nucleotide sequence ID" value="NZ_JABFTQ010000010.1"/>
</dbReference>
<reference evidence="4" key="1">
    <citation type="submission" date="2020-05" db="EMBL/GenBank/DDBJ databases">
        <authorList>
            <person name="Wang L."/>
            <person name="Shao Z."/>
        </authorList>
    </citation>
    <scope>NUCLEOTIDE SEQUENCE</scope>
    <source>
        <strain evidence="3">MCCC 1A05748</strain>
        <strain evidence="4">MCCC 1A05776</strain>
    </source>
</reference>
<keyword evidence="2" id="KW-0732">Signal</keyword>
<gene>
    <name evidence="3" type="ORF">HOP60_15380</name>
    <name evidence="4" type="ORF">HOP61_01080</name>
</gene>
<accession>A0AAW4YN16</accession>
<dbReference type="EMBL" id="JABFTQ010000010">
    <property type="protein sequence ID" value="MCE8048109.1"/>
    <property type="molecule type" value="Genomic_DNA"/>
</dbReference>
<sequence length="103" mass="11118">MTRFAPSNLQHRRILRLLALLLALLVAMSSLTTHAAIQADSVDCIAVEQLHEANDSEEHNCGTCTAVIPRTRLALTGPAEQTATPDAAFMPHSSLPPQRPPRA</sequence>
<comment type="caution">
    <text evidence="4">The sequence shown here is derived from an EMBL/GenBank/DDBJ whole genome shotgun (WGS) entry which is preliminary data.</text>
</comment>
<evidence type="ECO:0000313" key="4">
    <source>
        <dbReference type="EMBL" id="MCE8049888.1"/>
    </source>
</evidence>
<evidence type="ECO:0000313" key="5">
    <source>
        <dbReference type="Proteomes" id="UP001320154"/>
    </source>
</evidence>
<dbReference type="AlphaFoldDB" id="A0AAW4YN16"/>
<protein>
    <recommendedName>
        <fullName evidence="7">Secreted protein</fullName>
    </recommendedName>
</protein>
<dbReference type="EMBL" id="JABFTS010000001">
    <property type="protein sequence ID" value="MCE8049888.1"/>
    <property type="molecule type" value="Genomic_DNA"/>
</dbReference>
<dbReference type="Proteomes" id="UP001320178">
    <property type="component" value="Unassembled WGS sequence"/>
</dbReference>
<evidence type="ECO:0000313" key="6">
    <source>
        <dbReference type="Proteomes" id="UP001320178"/>
    </source>
</evidence>
<feature type="region of interest" description="Disordered" evidence="1">
    <location>
        <begin position="76"/>
        <end position="103"/>
    </location>
</feature>
<reference evidence="4 5" key="2">
    <citation type="journal article" date="2021" name="Front. Microbiol.">
        <title>Aerobic Denitrification and Heterotrophic Sulfur Oxidation in the Genus Halomonas Revealed by Six Novel Species Characterizations and Genome-Based Analysis.</title>
        <authorList>
            <person name="Wang L."/>
            <person name="Shao Z."/>
        </authorList>
    </citation>
    <scope>NUCLEOTIDE SEQUENCE</scope>
    <source>
        <strain evidence="3 5">MCCC 1A05748</strain>
        <strain evidence="4">MCCC 1A05776</strain>
    </source>
</reference>
<evidence type="ECO:0000256" key="1">
    <source>
        <dbReference type="SAM" id="MobiDB-lite"/>
    </source>
</evidence>
<proteinExistence type="predicted"/>
<dbReference type="Proteomes" id="UP001320154">
    <property type="component" value="Unassembled WGS sequence"/>
</dbReference>
<feature type="signal peptide" evidence="2">
    <location>
        <begin position="1"/>
        <end position="35"/>
    </location>
</feature>
<name>A0AAW4YN16_9GAMM</name>
<evidence type="ECO:0000256" key="2">
    <source>
        <dbReference type="SAM" id="SignalP"/>
    </source>
</evidence>
<keyword evidence="5" id="KW-1185">Reference proteome</keyword>
<evidence type="ECO:0000313" key="3">
    <source>
        <dbReference type="EMBL" id="MCE8048109.1"/>
    </source>
</evidence>